<dbReference type="OrthoDB" id="3192807at2759"/>
<gene>
    <name evidence="1" type="ORF">RHS03_01224</name>
</gene>
<accession>A0A8H7M082</accession>
<evidence type="ECO:0008006" key="3">
    <source>
        <dbReference type="Google" id="ProtNLM"/>
    </source>
</evidence>
<sequence>MMDHPGWYPPGQVCYPPELPSYLKNVHDLKPIVGVPSGDELVGIHSVIQAAVRVSSVPGMHDPSLFTQLGDHLFSAQMAVYRSKYTSLLFPSDAMYTPPTLPAHVLARLEPISCAPTDEQVSKVHEAIRSYQKFSEIPSMFEPRVHADLSQHLFDIQMARYMIQESKRKPNMTQAPGPARTFDRAIDTTEESVAHDASNNVGARPESPQISAIEVRDILERSNAIAERANELSERSNQLIERSNQLAEQSNRPVEKPDQSKDVVALRFNELLTRLVRFFDQSNQLAKEAKKPMEELVDIFRTINKVLVRIQHSIIRSDRGNTRGAVKCLINEKGDLPTDIVWGDVPTENSWGDWPAQPGFGFHRDNDTGTKTVKDNDTGTKTVKTKIRGQIIAFGLSEYDFAQVLRFYGIEGSLFEGNKRPSKQEWEEARRRLKEYWTSALGT</sequence>
<feature type="non-terminal residue" evidence="1">
    <location>
        <position position="1"/>
    </location>
</feature>
<proteinExistence type="predicted"/>
<organism evidence="1 2">
    <name type="scientific">Rhizoctonia solani</name>
    <dbReference type="NCBI Taxonomy" id="456999"/>
    <lineage>
        <taxon>Eukaryota</taxon>
        <taxon>Fungi</taxon>
        <taxon>Dikarya</taxon>
        <taxon>Basidiomycota</taxon>
        <taxon>Agaricomycotina</taxon>
        <taxon>Agaricomycetes</taxon>
        <taxon>Cantharellales</taxon>
        <taxon>Ceratobasidiaceae</taxon>
        <taxon>Rhizoctonia</taxon>
    </lineage>
</organism>
<comment type="caution">
    <text evidence="1">The sequence shown here is derived from an EMBL/GenBank/DDBJ whole genome shotgun (WGS) entry which is preliminary data.</text>
</comment>
<name>A0A8H7M082_9AGAM</name>
<reference evidence="1" key="1">
    <citation type="submission" date="2020-09" db="EMBL/GenBank/DDBJ databases">
        <title>Comparative genome analyses of four rice-infecting Rhizoctonia solani isolates reveal extensive enrichment of homogalacturonan modification genes.</title>
        <authorList>
            <person name="Lee D.-Y."/>
            <person name="Jeon J."/>
            <person name="Kim K.-T."/>
            <person name="Cheong K."/>
            <person name="Song H."/>
            <person name="Choi G."/>
            <person name="Ko J."/>
            <person name="Opiyo S.O."/>
            <person name="Zuo S."/>
            <person name="Madhav S."/>
            <person name="Lee Y.-H."/>
            <person name="Wang G.-L."/>
        </authorList>
    </citation>
    <scope>NUCLEOTIDE SEQUENCE</scope>
    <source>
        <strain evidence="1">AG1-IA WGL</strain>
    </source>
</reference>
<dbReference type="Proteomes" id="UP000602905">
    <property type="component" value="Unassembled WGS sequence"/>
</dbReference>
<evidence type="ECO:0000313" key="2">
    <source>
        <dbReference type="Proteomes" id="UP000602905"/>
    </source>
</evidence>
<protein>
    <recommendedName>
        <fullName evidence="3">Laminin domain protein</fullName>
    </recommendedName>
</protein>
<dbReference type="EMBL" id="JACYCD010000044">
    <property type="protein sequence ID" value="KAF8712215.1"/>
    <property type="molecule type" value="Genomic_DNA"/>
</dbReference>
<evidence type="ECO:0000313" key="1">
    <source>
        <dbReference type="EMBL" id="KAF8712215.1"/>
    </source>
</evidence>
<dbReference type="AlphaFoldDB" id="A0A8H7M082"/>